<gene>
    <name evidence="3" type="ORF">MSMAL_0148</name>
</gene>
<dbReference type="AlphaFoldDB" id="A0A0E3LVA7"/>
<feature type="transmembrane region" description="Helical" evidence="2">
    <location>
        <begin position="205"/>
        <end position="222"/>
    </location>
</feature>
<name>A0A0E3LVA7_METMZ</name>
<keyword evidence="2" id="KW-1133">Transmembrane helix</keyword>
<keyword evidence="2" id="KW-0472">Membrane</keyword>
<dbReference type="Proteomes" id="UP000033063">
    <property type="component" value="Chromosome"/>
</dbReference>
<keyword evidence="2" id="KW-0812">Transmembrane</keyword>
<dbReference type="RefSeq" id="WP_011033106.1">
    <property type="nucleotide sequence ID" value="NZ_CP009513.1"/>
</dbReference>
<dbReference type="PATRIC" id="fig|1434114.4.peg.174"/>
<evidence type="ECO:0000256" key="1">
    <source>
        <dbReference type="SAM" id="MobiDB-lite"/>
    </source>
</evidence>
<accession>A0A0E3LVA7</accession>
<dbReference type="GeneID" id="24863249"/>
<proteinExistence type="predicted"/>
<sequence length="228" mass="24914">MVTLPGAASAAANSWELVPESPVAGDIIEIKGSNFTGDTAEILVSFEKDVPVSEGRYEYLLENVEISPGFKNRFNVQAKGAEDLNVRVKMILWISRTAKAKGGVAEISQSAVPPGTYQIRIDGKSNASEVKLRITGRQQMEVNSGNFSYRYNTESIPAGNFEIKAGNTTKQVTLKPAEKPPSDVNTSPGKKESSKKDFSGEWKNWNILAAGTLTGVILLLFYSRRKKR</sequence>
<protein>
    <submittedName>
        <fullName evidence="3">Uncharacterized protein</fullName>
    </submittedName>
</protein>
<dbReference type="EMBL" id="CP009513">
    <property type="protein sequence ID" value="AKB66691.1"/>
    <property type="molecule type" value="Genomic_DNA"/>
</dbReference>
<evidence type="ECO:0000313" key="3">
    <source>
        <dbReference type="EMBL" id="AKB66691.1"/>
    </source>
</evidence>
<reference evidence="3 4" key="1">
    <citation type="submission" date="2014-07" db="EMBL/GenBank/DDBJ databases">
        <title>Methanogenic archaea and the global carbon cycle.</title>
        <authorList>
            <person name="Henriksen J.R."/>
            <person name="Luke J."/>
            <person name="Reinhart S."/>
            <person name="Benedict M.N."/>
            <person name="Youngblut N.D."/>
            <person name="Metcalf M.E."/>
            <person name="Whitaker R.J."/>
            <person name="Metcalf W.W."/>
        </authorList>
    </citation>
    <scope>NUCLEOTIDE SEQUENCE [LARGE SCALE GENOMIC DNA]</scope>
    <source>
        <strain evidence="3 4">LYC</strain>
    </source>
</reference>
<evidence type="ECO:0000256" key="2">
    <source>
        <dbReference type="SAM" id="Phobius"/>
    </source>
</evidence>
<feature type="region of interest" description="Disordered" evidence="1">
    <location>
        <begin position="172"/>
        <end position="197"/>
    </location>
</feature>
<organism evidence="3 4">
    <name type="scientific">Methanosarcina mazei LYC</name>
    <dbReference type="NCBI Taxonomy" id="1434114"/>
    <lineage>
        <taxon>Archaea</taxon>
        <taxon>Methanobacteriati</taxon>
        <taxon>Methanobacteriota</taxon>
        <taxon>Stenosarchaea group</taxon>
        <taxon>Methanomicrobia</taxon>
        <taxon>Methanosarcinales</taxon>
        <taxon>Methanosarcinaceae</taxon>
        <taxon>Methanosarcina</taxon>
    </lineage>
</organism>
<evidence type="ECO:0000313" key="4">
    <source>
        <dbReference type="Proteomes" id="UP000033063"/>
    </source>
</evidence>
<dbReference type="HOGENOM" id="CLU_060685_2_0_2"/>